<dbReference type="Gene3D" id="3.40.640.10">
    <property type="entry name" value="Type I PLP-dependent aspartate aminotransferase-like (Major domain)"/>
    <property type="match status" value="1"/>
</dbReference>
<dbReference type="OrthoDB" id="5978656at2759"/>
<feature type="domain" description="Aminotransferase class V" evidence="2">
    <location>
        <begin position="111"/>
        <end position="303"/>
    </location>
</feature>
<evidence type="ECO:0000313" key="4">
    <source>
        <dbReference type="Proteomes" id="UP000054558"/>
    </source>
</evidence>
<reference evidence="3 4" key="1">
    <citation type="journal article" date="2014" name="Nat. Commun.">
        <title>Klebsormidium flaccidum genome reveals primary factors for plant terrestrial adaptation.</title>
        <authorList>
            <person name="Hori K."/>
            <person name="Maruyama F."/>
            <person name="Fujisawa T."/>
            <person name="Togashi T."/>
            <person name="Yamamoto N."/>
            <person name="Seo M."/>
            <person name="Sato S."/>
            <person name="Yamada T."/>
            <person name="Mori H."/>
            <person name="Tajima N."/>
            <person name="Moriyama T."/>
            <person name="Ikeuchi M."/>
            <person name="Watanabe M."/>
            <person name="Wada H."/>
            <person name="Kobayashi K."/>
            <person name="Saito M."/>
            <person name="Masuda T."/>
            <person name="Sasaki-Sekimoto Y."/>
            <person name="Mashiguchi K."/>
            <person name="Awai K."/>
            <person name="Shimojima M."/>
            <person name="Masuda S."/>
            <person name="Iwai M."/>
            <person name="Nobusawa T."/>
            <person name="Narise T."/>
            <person name="Kondo S."/>
            <person name="Saito H."/>
            <person name="Sato R."/>
            <person name="Murakawa M."/>
            <person name="Ihara Y."/>
            <person name="Oshima-Yamada Y."/>
            <person name="Ohtaka K."/>
            <person name="Satoh M."/>
            <person name="Sonobe K."/>
            <person name="Ishii M."/>
            <person name="Ohtani R."/>
            <person name="Kanamori-Sato M."/>
            <person name="Honoki R."/>
            <person name="Miyazaki D."/>
            <person name="Mochizuki H."/>
            <person name="Umetsu J."/>
            <person name="Higashi K."/>
            <person name="Shibata D."/>
            <person name="Kamiya Y."/>
            <person name="Sato N."/>
            <person name="Nakamura Y."/>
            <person name="Tabata S."/>
            <person name="Ida S."/>
            <person name="Kurokawa K."/>
            <person name="Ohta H."/>
        </authorList>
    </citation>
    <scope>NUCLEOTIDE SEQUENCE [LARGE SCALE GENOMIC DNA]</scope>
    <source>
        <strain evidence="3 4">NIES-2285</strain>
    </source>
</reference>
<name>A0A1Y1HVY8_KLENI</name>
<dbReference type="OMA" id="TGNCHKW"/>
<dbReference type="SUPFAM" id="SSF53383">
    <property type="entry name" value="PLP-dependent transferases"/>
    <property type="match status" value="1"/>
</dbReference>
<protein>
    <submittedName>
        <fullName evidence="3">Cysteine desulfurase</fullName>
    </submittedName>
</protein>
<sequence length="477" mass="53063">IWKQRGMGSLPPQTVATQATGVETTEEAVLTLRTVERTIREEHFPHHPPPPYARLNHGSYGASPTSVINSQNEFRARWFHQPDEYLHRGEGLAPSDDPSPLPGNMEADLRRSVQTVASLVNADPSEICLVDNATTGAVIVAQDVLFGFVTGRFRRGDVVLMADTGYNAVKKLLERYVVGAGGELVFVDMPFPVHSLEQILDAYRKTVEAVRKRDPPVRICFAAVDHISSLPMVVLPLKELVEVLHGYEIPVFVDGAHGIGNVRLDMAEIGADFYVSNLHKWLLCPPPVAFFHAKKEHSPRLHHPVTSHNLNRGLFLESAWVGTRDYSAQLCVPSAVEFIHTVLGGVDMMIDSNTKAALEMGRMLAGAWGTGLGAPPEMQCSMVMVGLPDAFGVNSFEDSLRLRTRLRDEWQVEVPLYYLPEEKRKRAREVAAGLTESTEVWVGRSYARVSHHVYNDRQNYERLRDAVLALAKEASEH</sequence>
<dbReference type="EMBL" id="DF237073">
    <property type="protein sequence ID" value="GAQ82804.1"/>
    <property type="molecule type" value="Genomic_DNA"/>
</dbReference>
<accession>A0A1Y1HVY8</accession>
<dbReference type="InterPro" id="IPR015424">
    <property type="entry name" value="PyrdxlP-dep_Trfase"/>
</dbReference>
<dbReference type="Proteomes" id="UP000054558">
    <property type="component" value="Unassembled WGS sequence"/>
</dbReference>
<dbReference type="STRING" id="105231.A0A1Y1HVY8"/>
<evidence type="ECO:0000259" key="2">
    <source>
        <dbReference type="Pfam" id="PF00266"/>
    </source>
</evidence>
<dbReference type="PANTHER" id="PTHR43092">
    <property type="entry name" value="L-CYSTEINE DESULFHYDRASE"/>
    <property type="match status" value="1"/>
</dbReference>
<dbReference type="InterPro" id="IPR015421">
    <property type="entry name" value="PyrdxlP-dep_Trfase_major"/>
</dbReference>
<organism evidence="3 4">
    <name type="scientific">Klebsormidium nitens</name>
    <name type="common">Green alga</name>
    <name type="synonym">Ulothrix nitens</name>
    <dbReference type="NCBI Taxonomy" id="105231"/>
    <lineage>
        <taxon>Eukaryota</taxon>
        <taxon>Viridiplantae</taxon>
        <taxon>Streptophyta</taxon>
        <taxon>Klebsormidiophyceae</taxon>
        <taxon>Klebsormidiales</taxon>
        <taxon>Klebsormidiaceae</taxon>
        <taxon>Klebsormidium</taxon>
    </lineage>
</organism>
<feature type="non-terminal residue" evidence="3">
    <location>
        <position position="1"/>
    </location>
</feature>
<keyword evidence="1" id="KW-0663">Pyridoxal phosphate</keyword>
<dbReference type="GO" id="GO:0016846">
    <property type="term" value="F:carbon-sulfur lyase activity"/>
    <property type="evidence" value="ECO:0000318"/>
    <property type="project" value="GO_Central"/>
</dbReference>
<evidence type="ECO:0000256" key="1">
    <source>
        <dbReference type="ARBA" id="ARBA00022898"/>
    </source>
</evidence>
<dbReference type="InterPro" id="IPR000192">
    <property type="entry name" value="Aminotrans_V_dom"/>
</dbReference>
<dbReference type="Pfam" id="PF00266">
    <property type="entry name" value="Aminotran_5"/>
    <property type="match status" value="1"/>
</dbReference>
<proteinExistence type="predicted"/>
<gene>
    <name evidence="3" type="ORF">KFL_001240350</name>
</gene>
<evidence type="ECO:0000313" key="3">
    <source>
        <dbReference type="EMBL" id="GAQ82804.1"/>
    </source>
</evidence>
<dbReference type="AlphaFoldDB" id="A0A1Y1HVY8"/>
<dbReference type="PANTHER" id="PTHR43092:SF2">
    <property type="entry name" value="HERCYNYLCYSTEINE SULFOXIDE LYASE"/>
    <property type="match status" value="1"/>
</dbReference>
<keyword evidence="4" id="KW-1185">Reference proteome</keyword>